<evidence type="ECO:0000313" key="3">
    <source>
        <dbReference type="EMBL" id="KAL3308123.1"/>
    </source>
</evidence>
<proteinExistence type="predicted"/>
<sequence length="71" mass="7926">MTSKADIEAFFKTLDADNSGKVSCAELMKALESCSFSKSDVQEFITAHDKDKDGELDINEVMAFFLNKCEH</sequence>
<dbReference type="Proteomes" id="UP001626550">
    <property type="component" value="Unassembled WGS sequence"/>
</dbReference>
<feature type="domain" description="EF-hand" evidence="2">
    <location>
        <begin position="38"/>
        <end position="71"/>
    </location>
</feature>
<dbReference type="Gene3D" id="1.10.238.10">
    <property type="entry name" value="EF-hand"/>
    <property type="match status" value="1"/>
</dbReference>
<dbReference type="Pfam" id="PF13499">
    <property type="entry name" value="EF-hand_7"/>
    <property type="match status" value="1"/>
</dbReference>
<dbReference type="SUPFAM" id="SSF47473">
    <property type="entry name" value="EF-hand"/>
    <property type="match status" value="1"/>
</dbReference>
<reference evidence="3 4" key="1">
    <citation type="submission" date="2024-11" db="EMBL/GenBank/DDBJ databases">
        <title>Adaptive evolution of stress response genes in parasites aligns with host niche diversity.</title>
        <authorList>
            <person name="Hahn C."/>
            <person name="Resl P."/>
        </authorList>
    </citation>
    <scope>NUCLEOTIDE SEQUENCE [LARGE SCALE GENOMIC DNA]</scope>
    <source>
        <strain evidence="3">EGGRZ-B1_66</strain>
        <tissue evidence="3">Body</tissue>
    </source>
</reference>
<feature type="domain" description="EF-hand" evidence="2">
    <location>
        <begin position="2"/>
        <end position="37"/>
    </location>
</feature>
<dbReference type="InterPro" id="IPR018247">
    <property type="entry name" value="EF_Hand_1_Ca_BS"/>
</dbReference>
<dbReference type="PROSITE" id="PS00018">
    <property type="entry name" value="EF_HAND_1"/>
    <property type="match status" value="2"/>
</dbReference>
<accession>A0ABD2PKT5</accession>
<dbReference type="InterPro" id="IPR002048">
    <property type="entry name" value="EF_hand_dom"/>
</dbReference>
<organism evidence="3 4">
    <name type="scientific">Cichlidogyrus casuarinus</name>
    <dbReference type="NCBI Taxonomy" id="1844966"/>
    <lineage>
        <taxon>Eukaryota</taxon>
        <taxon>Metazoa</taxon>
        <taxon>Spiralia</taxon>
        <taxon>Lophotrochozoa</taxon>
        <taxon>Platyhelminthes</taxon>
        <taxon>Monogenea</taxon>
        <taxon>Monopisthocotylea</taxon>
        <taxon>Dactylogyridea</taxon>
        <taxon>Ancyrocephalidae</taxon>
        <taxon>Cichlidogyrus</taxon>
    </lineage>
</organism>
<evidence type="ECO:0000256" key="1">
    <source>
        <dbReference type="ARBA" id="ARBA00022837"/>
    </source>
</evidence>
<name>A0ABD2PKT5_9PLAT</name>
<dbReference type="AlphaFoldDB" id="A0ABD2PKT5"/>
<keyword evidence="4" id="KW-1185">Reference proteome</keyword>
<protein>
    <recommendedName>
        <fullName evidence="2">EF-hand domain-containing protein</fullName>
    </recommendedName>
</protein>
<keyword evidence="1" id="KW-0106">Calcium</keyword>
<dbReference type="PROSITE" id="PS50222">
    <property type="entry name" value="EF_HAND_2"/>
    <property type="match status" value="2"/>
</dbReference>
<comment type="caution">
    <text evidence="3">The sequence shown here is derived from an EMBL/GenBank/DDBJ whole genome shotgun (WGS) entry which is preliminary data.</text>
</comment>
<dbReference type="EMBL" id="JBJKFK010005816">
    <property type="protein sequence ID" value="KAL3308123.1"/>
    <property type="molecule type" value="Genomic_DNA"/>
</dbReference>
<evidence type="ECO:0000313" key="4">
    <source>
        <dbReference type="Proteomes" id="UP001626550"/>
    </source>
</evidence>
<gene>
    <name evidence="3" type="ORF">Ciccas_013351</name>
</gene>
<dbReference type="SMART" id="SM00054">
    <property type="entry name" value="EFh"/>
    <property type="match status" value="2"/>
</dbReference>
<evidence type="ECO:0000259" key="2">
    <source>
        <dbReference type="PROSITE" id="PS50222"/>
    </source>
</evidence>
<dbReference type="InterPro" id="IPR011992">
    <property type="entry name" value="EF-hand-dom_pair"/>
</dbReference>